<evidence type="ECO:0000256" key="2">
    <source>
        <dbReference type="SAM" id="Phobius"/>
    </source>
</evidence>
<keyword evidence="2" id="KW-0812">Transmembrane</keyword>
<accession>A0A1I8P4F7</accession>
<feature type="compositionally biased region" description="Low complexity" evidence="1">
    <location>
        <begin position="21"/>
        <end position="52"/>
    </location>
</feature>
<sequence length="273" mass="30866">MAGFHNDLNDFLELDEKGDDTISSSRSTPRRSTPSRFTPSRSTPSPSTPGRSIAFNGRSRARPLGYISQRSVEGYNGHYEGDISMFGKKSLLVLDTSNVEKSDNNIYYDAEIDAHKTNLNATECPRMEDKSARTLLQESQFWNLMTAYMPRFLPPQMMEKCTQFTVYGSPLHGFLYKICNLIRIIVVWIFHFLAGIGAKIGGVSLWIFRIHYACRRLLWSMTLTKYEDSLLFLLFLLCSPLVFSLAAVGFVLSLYASLKELLEDATARLRAAA</sequence>
<dbReference type="EnsemblMetazoa" id="SCAU004733-RA">
    <property type="protein sequence ID" value="SCAU004733-PA"/>
    <property type="gene ID" value="SCAU004733"/>
</dbReference>
<name>A0A1I8P4F7_STOCA</name>
<dbReference type="KEGG" id="scac:106089665"/>
<protein>
    <submittedName>
        <fullName evidence="3">Uncharacterized protein</fullName>
    </submittedName>
</protein>
<dbReference type="AlphaFoldDB" id="A0A1I8P4F7"/>
<proteinExistence type="predicted"/>
<organism evidence="3 4">
    <name type="scientific">Stomoxys calcitrans</name>
    <name type="common">Stable fly</name>
    <name type="synonym">Conops calcitrans</name>
    <dbReference type="NCBI Taxonomy" id="35570"/>
    <lineage>
        <taxon>Eukaryota</taxon>
        <taxon>Metazoa</taxon>
        <taxon>Ecdysozoa</taxon>
        <taxon>Arthropoda</taxon>
        <taxon>Hexapoda</taxon>
        <taxon>Insecta</taxon>
        <taxon>Pterygota</taxon>
        <taxon>Neoptera</taxon>
        <taxon>Endopterygota</taxon>
        <taxon>Diptera</taxon>
        <taxon>Brachycera</taxon>
        <taxon>Muscomorpha</taxon>
        <taxon>Muscoidea</taxon>
        <taxon>Muscidae</taxon>
        <taxon>Stomoxys</taxon>
    </lineage>
</organism>
<evidence type="ECO:0000313" key="3">
    <source>
        <dbReference type="EnsemblMetazoa" id="SCAU004733-PA"/>
    </source>
</evidence>
<keyword evidence="2" id="KW-1133">Transmembrane helix</keyword>
<evidence type="ECO:0000313" key="4">
    <source>
        <dbReference type="Proteomes" id="UP000095300"/>
    </source>
</evidence>
<feature type="region of interest" description="Disordered" evidence="1">
    <location>
        <begin position="15"/>
        <end position="59"/>
    </location>
</feature>
<dbReference type="OrthoDB" id="8012606at2759"/>
<gene>
    <name evidence="3" type="primary">106089665</name>
</gene>
<reference evidence="3" key="1">
    <citation type="submission" date="2020-05" db="UniProtKB">
        <authorList>
            <consortium name="EnsemblMetazoa"/>
        </authorList>
    </citation>
    <scope>IDENTIFICATION</scope>
    <source>
        <strain evidence="3">USDA</strain>
    </source>
</reference>
<feature type="transmembrane region" description="Helical" evidence="2">
    <location>
        <begin position="185"/>
        <end position="208"/>
    </location>
</feature>
<evidence type="ECO:0000256" key="1">
    <source>
        <dbReference type="SAM" id="MobiDB-lite"/>
    </source>
</evidence>
<keyword evidence="4" id="KW-1185">Reference proteome</keyword>
<dbReference type="Proteomes" id="UP000095300">
    <property type="component" value="Unassembled WGS sequence"/>
</dbReference>
<feature type="transmembrane region" description="Helical" evidence="2">
    <location>
        <begin position="229"/>
        <end position="256"/>
    </location>
</feature>
<keyword evidence="2" id="KW-0472">Membrane</keyword>
<dbReference type="VEuPathDB" id="VectorBase:SCAU004733"/>